<sequence>MAMGSSGQAASVSRNDVCWCPPLPEVLKINCDGSVSNSREQVGVGAIVRNDLESFIGAVGQLIYQRLDPYTCELVAIKVGLEFAWSMVCKLWW</sequence>
<reference evidence="2 3" key="1">
    <citation type="journal article" date="2023" name="G3 (Bethesda)">
        <title>A chromosome-length genome assembly and annotation of blackberry (Rubus argutus, cv. 'Hillquist').</title>
        <authorList>
            <person name="Bruna T."/>
            <person name="Aryal R."/>
            <person name="Dudchenko O."/>
            <person name="Sargent D.J."/>
            <person name="Mead D."/>
            <person name="Buti M."/>
            <person name="Cavallini A."/>
            <person name="Hytonen T."/>
            <person name="Andres J."/>
            <person name="Pham M."/>
            <person name="Weisz D."/>
            <person name="Mascagni F."/>
            <person name="Usai G."/>
            <person name="Natali L."/>
            <person name="Bassil N."/>
            <person name="Fernandez G.E."/>
            <person name="Lomsadze A."/>
            <person name="Armour M."/>
            <person name="Olukolu B."/>
            <person name="Poorten T."/>
            <person name="Britton C."/>
            <person name="Davik J."/>
            <person name="Ashrafi H."/>
            <person name="Aiden E.L."/>
            <person name="Borodovsky M."/>
            <person name="Worthington M."/>
        </authorList>
    </citation>
    <scope>NUCLEOTIDE SEQUENCE [LARGE SCALE GENOMIC DNA]</scope>
    <source>
        <strain evidence="2">PI 553951</strain>
    </source>
</reference>
<evidence type="ECO:0000313" key="3">
    <source>
        <dbReference type="Proteomes" id="UP001457282"/>
    </source>
</evidence>
<dbReference type="GO" id="GO:0004523">
    <property type="term" value="F:RNA-DNA hybrid ribonuclease activity"/>
    <property type="evidence" value="ECO:0007669"/>
    <property type="project" value="InterPro"/>
</dbReference>
<dbReference type="InterPro" id="IPR053151">
    <property type="entry name" value="RNase_H-like"/>
</dbReference>
<dbReference type="AlphaFoldDB" id="A0AAW1VKZ7"/>
<dbReference type="Pfam" id="PF13456">
    <property type="entry name" value="RVT_3"/>
    <property type="match status" value="1"/>
</dbReference>
<keyword evidence="3" id="KW-1185">Reference proteome</keyword>
<feature type="domain" description="RNase H type-1" evidence="1">
    <location>
        <begin position="30"/>
        <end position="87"/>
    </location>
</feature>
<comment type="caution">
    <text evidence="2">The sequence shown here is derived from an EMBL/GenBank/DDBJ whole genome shotgun (WGS) entry which is preliminary data.</text>
</comment>
<dbReference type="SUPFAM" id="SSF53098">
    <property type="entry name" value="Ribonuclease H-like"/>
    <property type="match status" value="1"/>
</dbReference>
<dbReference type="PANTHER" id="PTHR47723">
    <property type="entry name" value="OS05G0353850 PROTEIN"/>
    <property type="match status" value="1"/>
</dbReference>
<evidence type="ECO:0000259" key="1">
    <source>
        <dbReference type="Pfam" id="PF13456"/>
    </source>
</evidence>
<dbReference type="PANTHER" id="PTHR47723:SF19">
    <property type="entry name" value="POLYNUCLEOTIDYL TRANSFERASE, RIBONUCLEASE H-LIKE SUPERFAMILY PROTEIN"/>
    <property type="match status" value="1"/>
</dbReference>
<dbReference type="InterPro" id="IPR002156">
    <property type="entry name" value="RNaseH_domain"/>
</dbReference>
<dbReference type="EMBL" id="JBEDUW010000166">
    <property type="protein sequence ID" value="KAK9905260.1"/>
    <property type="molecule type" value="Genomic_DNA"/>
</dbReference>
<organism evidence="2 3">
    <name type="scientific">Rubus argutus</name>
    <name type="common">Southern blackberry</name>
    <dbReference type="NCBI Taxonomy" id="59490"/>
    <lineage>
        <taxon>Eukaryota</taxon>
        <taxon>Viridiplantae</taxon>
        <taxon>Streptophyta</taxon>
        <taxon>Embryophyta</taxon>
        <taxon>Tracheophyta</taxon>
        <taxon>Spermatophyta</taxon>
        <taxon>Magnoliopsida</taxon>
        <taxon>eudicotyledons</taxon>
        <taxon>Gunneridae</taxon>
        <taxon>Pentapetalae</taxon>
        <taxon>rosids</taxon>
        <taxon>fabids</taxon>
        <taxon>Rosales</taxon>
        <taxon>Rosaceae</taxon>
        <taxon>Rosoideae</taxon>
        <taxon>Rosoideae incertae sedis</taxon>
        <taxon>Rubus</taxon>
    </lineage>
</organism>
<proteinExistence type="predicted"/>
<dbReference type="Gene3D" id="3.30.420.10">
    <property type="entry name" value="Ribonuclease H-like superfamily/Ribonuclease H"/>
    <property type="match status" value="1"/>
</dbReference>
<dbReference type="Proteomes" id="UP001457282">
    <property type="component" value="Unassembled WGS sequence"/>
</dbReference>
<name>A0AAW1VKZ7_RUBAR</name>
<gene>
    <name evidence="2" type="ORF">M0R45_000371</name>
</gene>
<evidence type="ECO:0000313" key="2">
    <source>
        <dbReference type="EMBL" id="KAK9905260.1"/>
    </source>
</evidence>
<dbReference type="GO" id="GO:0003676">
    <property type="term" value="F:nucleic acid binding"/>
    <property type="evidence" value="ECO:0007669"/>
    <property type="project" value="InterPro"/>
</dbReference>
<dbReference type="InterPro" id="IPR036397">
    <property type="entry name" value="RNaseH_sf"/>
</dbReference>
<accession>A0AAW1VKZ7</accession>
<dbReference type="InterPro" id="IPR012337">
    <property type="entry name" value="RNaseH-like_sf"/>
</dbReference>
<protein>
    <recommendedName>
        <fullName evidence="1">RNase H type-1 domain-containing protein</fullName>
    </recommendedName>
</protein>